<evidence type="ECO:0000256" key="12">
    <source>
        <dbReference type="SAM" id="MobiDB-lite"/>
    </source>
</evidence>
<dbReference type="GO" id="GO:0046872">
    <property type="term" value="F:metal ion binding"/>
    <property type="evidence" value="ECO:0007669"/>
    <property type="project" value="UniProtKB-KW"/>
</dbReference>
<keyword evidence="5 11" id="KW-0862">Zinc</keyword>
<dbReference type="FunFam" id="2.10.110.10:FF:000001">
    <property type="entry name" value="Cysteine and glycine-rich protein 1"/>
    <property type="match status" value="1"/>
</dbReference>
<evidence type="ECO:0000256" key="3">
    <source>
        <dbReference type="ARBA" id="ARBA00022723"/>
    </source>
</evidence>
<evidence type="ECO:0000256" key="6">
    <source>
        <dbReference type="ARBA" id="ARBA00022990"/>
    </source>
</evidence>
<keyword evidence="3 11" id="KW-0479">Metal-binding</keyword>
<dbReference type="PANTHER" id="PTHR24215:SF35">
    <property type="entry name" value="MUSCLE LIM PROTEIN MLP84B"/>
    <property type="match status" value="1"/>
</dbReference>
<dbReference type="AlphaFoldDB" id="A0A8K0UHM8"/>
<feature type="region of interest" description="Disordered" evidence="12">
    <location>
        <begin position="199"/>
        <end position="291"/>
    </location>
</feature>
<feature type="compositionally biased region" description="Polar residues" evidence="12">
    <location>
        <begin position="269"/>
        <end position="291"/>
    </location>
</feature>
<dbReference type="EMBL" id="JAEVFJ010000045">
    <property type="protein sequence ID" value="KAH8084867.1"/>
    <property type="molecule type" value="Genomic_DNA"/>
</dbReference>
<evidence type="ECO:0000313" key="14">
    <source>
        <dbReference type="EMBL" id="KAH8084867.1"/>
    </source>
</evidence>
<feature type="compositionally biased region" description="Polar residues" evidence="12">
    <location>
        <begin position="117"/>
        <end position="126"/>
    </location>
</feature>
<dbReference type="FunFam" id="2.10.110.10:FF:000054">
    <property type="entry name" value="Cysteine-rich protein 1"/>
    <property type="match status" value="1"/>
</dbReference>
<evidence type="ECO:0000256" key="5">
    <source>
        <dbReference type="ARBA" id="ARBA00022833"/>
    </source>
</evidence>
<evidence type="ECO:0000313" key="15">
    <source>
        <dbReference type="Proteomes" id="UP000813824"/>
    </source>
</evidence>
<comment type="function">
    <text evidence="9">Seems to have a role in zinc absorption and may function as an intracellular zinc transport protein.</text>
</comment>
<proteinExistence type="predicted"/>
<dbReference type="SUPFAM" id="SSF57716">
    <property type="entry name" value="Glucocorticoid receptor-like (DNA-binding domain)"/>
    <property type="match status" value="4"/>
</dbReference>
<keyword evidence="4" id="KW-0677">Repeat</keyword>
<organism evidence="14 15">
    <name type="scientific">Cristinia sonorae</name>
    <dbReference type="NCBI Taxonomy" id="1940300"/>
    <lineage>
        <taxon>Eukaryota</taxon>
        <taxon>Fungi</taxon>
        <taxon>Dikarya</taxon>
        <taxon>Basidiomycota</taxon>
        <taxon>Agaricomycotina</taxon>
        <taxon>Agaricomycetes</taxon>
        <taxon>Agaricomycetidae</taxon>
        <taxon>Agaricales</taxon>
        <taxon>Pleurotineae</taxon>
        <taxon>Stephanosporaceae</taxon>
        <taxon>Cristinia</taxon>
    </lineage>
</organism>
<feature type="domain" description="LIM zinc-binding" evidence="13">
    <location>
        <begin position="337"/>
        <end position="397"/>
    </location>
</feature>
<feature type="compositionally biased region" description="Pro residues" evidence="12">
    <location>
        <begin position="98"/>
        <end position="113"/>
    </location>
</feature>
<comment type="subcellular location">
    <subcellularLocation>
        <location evidence="1">Nucleus</location>
    </subcellularLocation>
</comment>
<evidence type="ECO:0000256" key="10">
    <source>
        <dbReference type="ARBA" id="ARBA00072537"/>
    </source>
</evidence>
<evidence type="ECO:0000256" key="8">
    <source>
        <dbReference type="ARBA" id="ARBA00023242"/>
    </source>
</evidence>
<evidence type="ECO:0000256" key="9">
    <source>
        <dbReference type="ARBA" id="ARBA00055254"/>
    </source>
</evidence>
<accession>A0A8K0UHM8</accession>
<keyword evidence="15" id="KW-1185">Reference proteome</keyword>
<keyword evidence="6" id="KW-0007">Acetylation</keyword>
<evidence type="ECO:0000256" key="1">
    <source>
        <dbReference type="ARBA" id="ARBA00004123"/>
    </source>
</evidence>
<dbReference type="GO" id="GO:0005634">
    <property type="term" value="C:nucleus"/>
    <property type="evidence" value="ECO:0007669"/>
    <property type="project" value="UniProtKB-SubCell"/>
</dbReference>
<sequence>MHPFGGTPICPRCSKSVYAAEQIMGPGRRLYHKPCLACMTCGKRLDSYNLVEHDQEPYCKTCHVKNFGTRDLRHANLPDRDDVLLSPPTSPTRTNANLPPPFPPRPSPSPTPPVTHATGSNGSTRTAPLPIRRTLTGNAGNSSPFDRPTASTLPASLLKPTRALSPTRGERGTITAVQEEDEDNHNPDQPDLVPAPAFEEEETVSVAPTPLLPPLPFTPTHTGRSGVGNLPRTVPLSPTKLAHANSSPTKPSTSPPLTHRSTSSTSSSGNHNYTYASVTPQTPVSSHGTGNVVNGRMAVPLIPTSTGTRYGAALGGKIGSPAVKTPTGGFNSYGSNPVCSRCQKTVYFAEQVKAVGKTWHKGCLRCMECNSTLDSSRLTEREGDPFCHRCYGKLYGPQGSGYALLGKTGG</sequence>
<dbReference type="GO" id="GO:0005737">
    <property type="term" value="C:cytoplasm"/>
    <property type="evidence" value="ECO:0007669"/>
    <property type="project" value="TreeGrafter"/>
</dbReference>
<feature type="compositionally biased region" description="Polar residues" evidence="12">
    <location>
        <begin position="135"/>
        <end position="154"/>
    </location>
</feature>
<dbReference type="GO" id="GO:0030036">
    <property type="term" value="P:actin cytoskeleton organization"/>
    <property type="evidence" value="ECO:0007669"/>
    <property type="project" value="TreeGrafter"/>
</dbReference>
<keyword evidence="7 11" id="KW-0440">LIM domain</keyword>
<evidence type="ECO:0000256" key="7">
    <source>
        <dbReference type="ARBA" id="ARBA00023038"/>
    </source>
</evidence>
<evidence type="ECO:0000256" key="4">
    <source>
        <dbReference type="ARBA" id="ARBA00022737"/>
    </source>
</evidence>
<feature type="region of interest" description="Disordered" evidence="12">
    <location>
        <begin position="78"/>
        <end position="170"/>
    </location>
</feature>
<dbReference type="SMART" id="SM00132">
    <property type="entry name" value="LIM"/>
    <property type="match status" value="2"/>
</dbReference>
<dbReference type="PROSITE" id="PS00478">
    <property type="entry name" value="LIM_DOMAIN_1"/>
    <property type="match status" value="2"/>
</dbReference>
<dbReference type="CDD" id="cd09326">
    <property type="entry name" value="LIM_CRP_like"/>
    <property type="match status" value="2"/>
</dbReference>
<dbReference type="PROSITE" id="PS50023">
    <property type="entry name" value="LIM_DOMAIN_2"/>
    <property type="match status" value="2"/>
</dbReference>
<dbReference type="Gene3D" id="2.10.110.10">
    <property type="entry name" value="Cysteine Rich Protein"/>
    <property type="match status" value="2"/>
</dbReference>
<protein>
    <recommendedName>
        <fullName evidence="10">Cysteine-rich protein 1</fullName>
    </recommendedName>
</protein>
<keyword evidence="2" id="KW-0488">Methylation</keyword>
<dbReference type="OrthoDB" id="8062037at2759"/>
<name>A0A8K0UHM8_9AGAR</name>
<dbReference type="GO" id="GO:0030695">
    <property type="term" value="F:GTPase regulator activity"/>
    <property type="evidence" value="ECO:0007669"/>
    <property type="project" value="UniProtKB-ARBA"/>
</dbReference>
<evidence type="ECO:0000256" key="2">
    <source>
        <dbReference type="ARBA" id="ARBA00022481"/>
    </source>
</evidence>
<dbReference type="Proteomes" id="UP000813824">
    <property type="component" value="Unassembled WGS sequence"/>
</dbReference>
<dbReference type="InterPro" id="IPR001781">
    <property type="entry name" value="Znf_LIM"/>
</dbReference>
<gene>
    <name evidence="14" type="ORF">BXZ70DRAFT_563539</name>
</gene>
<evidence type="ECO:0000259" key="13">
    <source>
        <dbReference type="PROSITE" id="PS50023"/>
    </source>
</evidence>
<evidence type="ECO:0000256" key="11">
    <source>
        <dbReference type="PROSITE-ProRule" id="PRU00125"/>
    </source>
</evidence>
<keyword evidence="8" id="KW-0539">Nucleus</keyword>
<reference evidence="14" key="1">
    <citation type="journal article" date="2021" name="New Phytol.">
        <title>Evolutionary innovations through gain and loss of genes in the ectomycorrhizal Boletales.</title>
        <authorList>
            <person name="Wu G."/>
            <person name="Miyauchi S."/>
            <person name="Morin E."/>
            <person name="Kuo A."/>
            <person name="Drula E."/>
            <person name="Varga T."/>
            <person name="Kohler A."/>
            <person name="Feng B."/>
            <person name="Cao Y."/>
            <person name="Lipzen A."/>
            <person name="Daum C."/>
            <person name="Hundley H."/>
            <person name="Pangilinan J."/>
            <person name="Johnson J."/>
            <person name="Barry K."/>
            <person name="LaButti K."/>
            <person name="Ng V."/>
            <person name="Ahrendt S."/>
            <person name="Min B."/>
            <person name="Choi I.G."/>
            <person name="Park H."/>
            <person name="Plett J.M."/>
            <person name="Magnuson J."/>
            <person name="Spatafora J.W."/>
            <person name="Nagy L.G."/>
            <person name="Henrissat B."/>
            <person name="Grigoriev I.V."/>
            <person name="Yang Z.L."/>
            <person name="Xu J."/>
            <person name="Martin F.M."/>
        </authorList>
    </citation>
    <scope>NUCLEOTIDE SEQUENCE</scope>
    <source>
        <strain evidence="14">KKN 215</strain>
    </source>
</reference>
<dbReference type="Pfam" id="PF00412">
    <property type="entry name" value="LIM"/>
    <property type="match status" value="2"/>
</dbReference>
<dbReference type="PANTHER" id="PTHR24215">
    <property type="entry name" value="RHO-GTPASE-ACTIVATING PROTEIN LRG1"/>
    <property type="match status" value="1"/>
</dbReference>
<comment type="caution">
    <text evidence="14">The sequence shown here is derived from an EMBL/GenBank/DDBJ whole genome shotgun (WGS) entry which is preliminary data.</text>
</comment>
<feature type="domain" description="LIM zinc-binding" evidence="13">
    <location>
        <begin position="8"/>
        <end position="69"/>
    </location>
</feature>
<feature type="compositionally biased region" description="Low complexity" evidence="12">
    <location>
        <begin position="246"/>
        <end position="268"/>
    </location>
</feature>